<dbReference type="Proteomes" id="UP000824192">
    <property type="component" value="Unassembled WGS sequence"/>
</dbReference>
<comment type="caution">
    <text evidence="1">The sequence shown here is derived from an EMBL/GenBank/DDBJ whole genome shotgun (WGS) entry which is preliminary data.</text>
</comment>
<reference evidence="1" key="1">
    <citation type="journal article" date="2021" name="PeerJ">
        <title>Extensive microbial diversity within the chicken gut microbiome revealed by metagenomics and culture.</title>
        <authorList>
            <person name="Gilroy R."/>
            <person name="Ravi A."/>
            <person name="Getino M."/>
            <person name="Pursley I."/>
            <person name="Horton D.L."/>
            <person name="Alikhan N.F."/>
            <person name="Baker D."/>
            <person name="Gharbi K."/>
            <person name="Hall N."/>
            <person name="Watson M."/>
            <person name="Adriaenssens E.M."/>
            <person name="Foster-Nyarko E."/>
            <person name="Jarju S."/>
            <person name="Secka A."/>
            <person name="Antonio M."/>
            <person name="Oren A."/>
            <person name="Chaudhuri R.R."/>
            <person name="La Ragione R."/>
            <person name="Hildebrand F."/>
            <person name="Pallen M.J."/>
        </authorList>
    </citation>
    <scope>NUCLEOTIDE SEQUENCE</scope>
    <source>
        <strain evidence="1">ChiGjej6B6-1540</strain>
    </source>
</reference>
<sequence length="218" mass="22374">MSIQSEIMRLQGLRGALRTKLVALGLAQSTATLADCVSAVEGMENRGGVSGTISAAEERCGIPAGYHNGQGTVSIAPVEREKLRPENIKLGVMLLGVAGSYTGEESILQEKTVTPTKSRQLVTADQGYDALSRVTVEPIPANYADVSGVTARAGEVLANRIFVAADGSETAGAMPNNGAVSASIDGLNTVSYTIPAGYHAGTGKVQLTGDIETALAAI</sequence>
<dbReference type="EMBL" id="DXGA01000063">
    <property type="protein sequence ID" value="HIW93454.1"/>
    <property type="molecule type" value="Genomic_DNA"/>
</dbReference>
<evidence type="ECO:0000313" key="2">
    <source>
        <dbReference type="Proteomes" id="UP000824192"/>
    </source>
</evidence>
<dbReference type="AlphaFoldDB" id="A0A9D1RSQ4"/>
<reference evidence="1" key="2">
    <citation type="submission" date="2021-04" db="EMBL/GenBank/DDBJ databases">
        <authorList>
            <person name="Gilroy R."/>
        </authorList>
    </citation>
    <scope>NUCLEOTIDE SEQUENCE</scope>
    <source>
        <strain evidence="1">ChiGjej6B6-1540</strain>
    </source>
</reference>
<gene>
    <name evidence="1" type="ORF">H9868_02825</name>
</gene>
<accession>A0A9D1RSQ4</accession>
<protein>
    <submittedName>
        <fullName evidence="1">Uncharacterized protein</fullName>
    </submittedName>
</protein>
<proteinExistence type="predicted"/>
<evidence type="ECO:0000313" key="1">
    <source>
        <dbReference type="EMBL" id="HIW93454.1"/>
    </source>
</evidence>
<name>A0A9D1RSQ4_9FIRM</name>
<organism evidence="1 2">
    <name type="scientific">Candidatus Flavonifractor merdipullorum</name>
    <dbReference type="NCBI Taxonomy" id="2838590"/>
    <lineage>
        <taxon>Bacteria</taxon>
        <taxon>Bacillati</taxon>
        <taxon>Bacillota</taxon>
        <taxon>Clostridia</taxon>
        <taxon>Eubacteriales</taxon>
        <taxon>Oscillospiraceae</taxon>
        <taxon>Flavonifractor</taxon>
    </lineage>
</organism>